<evidence type="ECO:0000313" key="2">
    <source>
        <dbReference type="EMBL" id="KAK3255188.1"/>
    </source>
</evidence>
<proteinExistence type="predicted"/>
<comment type="caution">
    <text evidence="2">The sequence shown here is derived from an EMBL/GenBank/DDBJ whole genome shotgun (WGS) entry which is preliminary data.</text>
</comment>
<feature type="region of interest" description="Disordered" evidence="1">
    <location>
        <begin position="77"/>
        <end position="96"/>
    </location>
</feature>
<organism evidence="2 3">
    <name type="scientific">Cymbomonas tetramitiformis</name>
    <dbReference type="NCBI Taxonomy" id="36881"/>
    <lineage>
        <taxon>Eukaryota</taxon>
        <taxon>Viridiplantae</taxon>
        <taxon>Chlorophyta</taxon>
        <taxon>Pyramimonadophyceae</taxon>
        <taxon>Pyramimonadales</taxon>
        <taxon>Pyramimonadaceae</taxon>
        <taxon>Cymbomonas</taxon>
    </lineage>
</organism>
<reference evidence="2 3" key="1">
    <citation type="journal article" date="2015" name="Genome Biol. Evol.">
        <title>Comparative Genomics of a Bacterivorous Green Alga Reveals Evolutionary Causalities and Consequences of Phago-Mixotrophic Mode of Nutrition.</title>
        <authorList>
            <person name="Burns J.A."/>
            <person name="Paasch A."/>
            <person name="Narechania A."/>
            <person name="Kim E."/>
        </authorList>
    </citation>
    <scope>NUCLEOTIDE SEQUENCE [LARGE SCALE GENOMIC DNA]</scope>
    <source>
        <strain evidence="2 3">PLY_AMNH</strain>
    </source>
</reference>
<keyword evidence="3" id="KW-1185">Reference proteome</keyword>
<name>A0AAE0F8U4_9CHLO</name>
<dbReference type="AlphaFoldDB" id="A0AAE0F8U4"/>
<evidence type="ECO:0000313" key="3">
    <source>
        <dbReference type="Proteomes" id="UP001190700"/>
    </source>
</evidence>
<dbReference type="Proteomes" id="UP001190700">
    <property type="component" value="Unassembled WGS sequence"/>
</dbReference>
<accession>A0AAE0F8U4</accession>
<sequence>MTMTRNATQRRIHATRSVNMTRKRRLFSAWLKRLMREPGTRVAAGDEKESTFEARHEASSSLASSFVDEVAVRPATSSFAARGRKKKSKSGVVEKTTRSLKDLEDNLAMISFQLETMKSENVQLRTKVYGKNGENETSNTKKEACSKAGGFAEEHKQFDRGDLSSCQVKLETALTQLEITRTENERLNSRLKIGNDALLFLTKGQVGLDTCDMQPFPQPDGSV</sequence>
<evidence type="ECO:0000256" key="1">
    <source>
        <dbReference type="SAM" id="MobiDB-lite"/>
    </source>
</evidence>
<gene>
    <name evidence="2" type="ORF">CYMTET_35661</name>
</gene>
<protein>
    <submittedName>
        <fullName evidence="2">Uncharacterized protein</fullName>
    </submittedName>
</protein>
<dbReference type="EMBL" id="LGRX02022860">
    <property type="protein sequence ID" value="KAK3255188.1"/>
    <property type="molecule type" value="Genomic_DNA"/>
</dbReference>